<dbReference type="AlphaFoldDB" id="A0A0F9VT99"/>
<dbReference type="PANTHER" id="PTHR37838">
    <property type="entry name" value="NA(+)-TRANSLOCATING NADH-QUINONE REDUCTASE SUBUNIT C"/>
    <property type="match status" value="1"/>
</dbReference>
<evidence type="ECO:0000256" key="4">
    <source>
        <dbReference type="ARBA" id="ARBA00022553"/>
    </source>
</evidence>
<accession>A0A0F9VT99</accession>
<keyword evidence="8" id="KW-1278">Translocase</keyword>
<dbReference type="GO" id="GO:0016655">
    <property type="term" value="F:oxidoreductase activity, acting on NAD(P)H, quinone or similar compound as acceptor"/>
    <property type="evidence" value="ECO:0007669"/>
    <property type="project" value="InterPro"/>
</dbReference>
<keyword evidence="12" id="KW-0406">Ion transport</keyword>
<keyword evidence="3" id="KW-0997">Cell inner membrane</keyword>
<evidence type="ECO:0000256" key="5">
    <source>
        <dbReference type="ARBA" id="ARBA00022630"/>
    </source>
</evidence>
<keyword evidence="1" id="KW-0813">Transport</keyword>
<dbReference type="EMBL" id="LAZR01000291">
    <property type="protein sequence ID" value="KKN76711.1"/>
    <property type="molecule type" value="Genomic_DNA"/>
</dbReference>
<protein>
    <recommendedName>
        <fullName evidence="16">FMN-binding domain-containing protein</fullName>
    </recommendedName>
</protein>
<dbReference type="GO" id="GO:0006814">
    <property type="term" value="P:sodium ion transport"/>
    <property type="evidence" value="ECO:0007669"/>
    <property type="project" value="UniProtKB-KW"/>
</dbReference>
<evidence type="ECO:0000256" key="2">
    <source>
        <dbReference type="ARBA" id="ARBA00022475"/>
    </source>
</evidence>
<evidence type="ECO:0000313" key="17">
    <source>
        <dbReference type="EMBL" id="KKN76711.1"/>
    </source>
</evidence>
<dbReference type="SMART" id="SM00900">
    <property type="entry name" value="FMN_bind"/>
    <property type="match status" value="1"/>
</dbReference>
<name>A0A0F9VT99_9ZZZZ</name>
<evidence type="ECO:0000256" key="10">
    <source>
        <dbReference type="ARBA" id="ARBA00023027"/>
    </source>
</evidence>
<dbReference type="GO" id="GO:0016020">
    <property type="term" value="C:membrane"/>
    <property type="evidence" value="ECO:0007669"/>
    <property type="project" value="InterPro"/>
</dbReference>
<keyword evidence="13" id="KW-0830">Ubiquinone</keyword>
<keyword evidence="14" id="KW-0472">Membrane</keyword>
<evidence type="ECO:0000256" key="12">
    <source>
        <dbReference type="ARBA" id="ARBA00023065"/>
    </source>
</evidence>
<proteinExistence type="predicted"/>
<dbReference type="GO" id="GO:0010181">
    <property type="term" value="F:FMN binding"/>
    <property type="evidence" value="ECO:0007669"/>
    <property type="project" value="InterPro"/>
</dbReference>
<keyword evidence="5" id="KW-0285">Flavoprotein</keyword>
<organism evidence="17">
    <name type="scientific">marine sediment metagenome</name>
    <dbReference type="NCBI Taxonomy" id="412755"/>
    <lineage>
        <taxon>unclassified sequences</taxon>
        <taxon>metagenomes</taxon>
        <taxon>ecological metagenomes</taxon>
    </lineage>
</organism>
<evidence type="ECO:0000256" key="7">
    <source>
        <dbReference type="ARBA" id="ARBA00022692"/>
    </source>
</evidence>
<evidence type="ECO:0000256" key="3">
    <source>
        <dbReference type="ARBA" id="ARBA00022519"/>
    </source>
</evidence>
<sequence>MKDNLYAIAYSAVLGLVCALALTAVGELTAERIAANKKAEEMRNILGVLGISFEAKAPFEDLEAVFDKNVRLDKVGEVKMYRYLAADGETVQATAVPFAGPGLWGPIRGFLSLEADMVTIRGVTFHEQEETPGLGGEIAAICPGNHDEAMALDCPAWFRHQFKGKRIVDADNKPAIWIVRGGASGPNEVDAMTGATMTGDKVQAMLKEIIVKIVAATGASDGR</sequence>
<keyword evidence="2" id="KW-1003">Cell membrane</keyword>
<keyword evidence="6" id="KW-0288">FMN</keyword>
<keyword evidence="7" id="KW-0812">Transmembrane</keyword>
<dbReference type="Pfam" id="PF04205">
    <property type="entry name" value="FMN_bind"/>
    <property type="match status" value="1"/>
</dbReference>
<reference evidence="17" key="1">
    <citation type="journal article" date="2015" name="Nature">
        <title>Complex archaea that bridge the gap between prokaryotes and eukaryotes.</title>
        <authorList>
            <person name="Spang A."/>
            <person name="Saw J.H."/>
            <person name="Jorgensen S.L."/>
            <person name="Zaremba-Niedzwiedzka K."/>
            <person name="Martijn J."/>
            <person name="Lind A.E."/>
            <person name="van Eijk R."/>
            <person name="Schleper C."/>
            <person name="Guy L."/>
            <person name="Ettema T.J."/>
        </authorList>
    </citation>
    <scope>NUCLEOTIDE SEQUENCE</scope>
</reference>
<dbReference type="InterPro" id="IPR007329">
    <property type="entry name" value="FMN-bd"/>
</dbReference>
<keyword evidence="11" id="KW-0915">Sodium</keyword>
<evidence type="ECO:0000256" key="6">
    <source>
        <dbReference type="ARBA" id="ARBA00022643"/>
    </source>
</evidence>
<keyword evidence="9" id="KW-1133">Transmembrane helix</keyword>
<gene>
    <name evidence="17" type="ORF">LCGC14_0368020</name>
</gene>
<evidence type="ECO:0000256" key="8">
    <source>
        <dbReference type="ARBA" id="ARBA00022967"/>
    </source>
</evidence>
<dbReference type="PANTHER" id="PTHR37838:SF1">
    <property type="entry name" value="NA(+)-TRANSLOCATING NADH-QUINONE REDUCTASE SUBUNIT C"/>
    <property type="match status" value="1"/>
</dbReference>
<evidence type="ECO:0000259" key="16">
    <source>
        <dbReference type="SMART" id="SM00900"/>
    </source>
</evidence>
<evidence type="ECO:0000256" key="13">
    <source>
        <dbReference type="ARBA" id="ARBA00023075"/>
    </source>
</evidence>
<evidence type="ECO:0000256" key="9">
    <source>
        <dbReference type="ARBA" id="ARBA00022989"/>
    </source>
</evidence>
<keyword evidence="4" id="KW-0597">Phosphoprotein</keyword>
<comment type="caution">
    <text evidence="17">The sequence shown here is derived from an EMBL/GenBank/DDBJ whole genome shotgun (WGS) entry which is preliminary data.</text>
</comment>
<keyword evidence="15" id="KW-0739">Sodium transport</keyword>
<dbReference type="InterPro" id="IPR010204">
    <property type="entry name" value="NqrC"/>
</dbReference>
<evidence type="ECO:0000256" key="1">
    <source>
        <dbReference type="ARBA" id="ARBA00022448"/>
    </source>
</evidence>
<evidence type="ECO:0000256" key="15">
    <source>
        <dbReference type="ARBA" id="ARBA00023201"/>
    </source>
</evidence>
<feature type="domain" description="FMN-binding" evidence="16">
    <location>
        <begin position="102"/>
        <end position="213"/>
    </location>
</feature>
<evidence type="ECO:0000256" key="11">
    <source>
        <dbReference type="ARBA" id="ARBA00023053"/>
    </source>
</evidence>
<evidence type="ECO:0000256" key="14">
    <source>
        <dbReference type="ARBA" id="ARBA00023136"/>
    </source>
</evidence>
<keyword evidence="10" id="KW-0520">NAD</keyword>